<evidence type="ECO:0000259" key="1">
    <source>
        <dbReference type="Pfam" id="PF04295"/>
    </source>
</evidence>
<gene>
    <name evidence="2" type="ORF">METZ01_LOCUS68252</name>
</gene>
<dbReference type="PANTHER" id="PTHR30536:SF5">
    <property type="entry name" value="ALTRONATE DEHYDRATASE"/>
    <property type="match status" value="1"/>
</dbReference>
<sequence>MKNNYYHIRKKIVVIPIVSLVSNYAREACKQNKGLEFVNISPIRGLNNQDSSLQKKIINSIISHPNISGALLVTNDHKSSQDYKNNIKFFKKPVETISLLGSKGFKKFFINSKKKINKIKLKLKNNNKKKKDFSLTNLCVALECGGSDQTSGLFTNPV</sequence>
<dbReference type="PANTHER" id="PTHR30536">
    <property type="entry name" value="ALTRONATE/GALACTARATE DEHYDRATASE"/>
    <property type="match status" value="1"/>
</dbReference>
<protein>
    <recommendedName>
        <fullName evidence="1">D-galactarate/Altronate dehydratase second domain-containing protein</fullName>
    </recommendedName>
</protein>
<evidence type="ECO:0000313" key="2">
    <source>
        <dbReference type="EMBL" id="SVA15398.1"/>
    </source>
</evidence>
<dbReference type="InterPro" id="IPR007392">
    <property type="entry name" value="GD_AH_second"/>
</dbReference>
<dbReference type="InterPro" id="IPR052172">
    <property type="entry name" value="UxaA_altronate/galactarate_dh"/>
</dbReference>
<dbReference type="EMBL" id="UINC01004582">
    <property type="protein sequence ID" value="SVA15398.1"/>
    <property type="molecule type" value="Genomic_DNA"/>
</dbReference>
<dbReference type="AlphaFoldDB" id="A0A381TIN5"/>
<reference evidence="2" key="1">
    <citation type="submission" date="2018-05" db="EMBL/GenBank/DDBJ databases">
        <authorList>
            <person name="Lanie J.A."/>
            <person name="Ng W.-L."/>
            <person name="Kazmierczak K.M."/>
            <person name="Andrzejewski T.M."/>
            <person name="Davidsen T.M."/>
            <person name="Wayne K.J."/>
            <person name="Tettelin H."/>
            <person name="Glass J.I."/>
            <person name="Rusch D."/>
            <person name="Podicherti R."/>
            <person name="Tsui H.-C.T."/>
            <person name="Winkler M.E."/>
        </authorList>
    </citation>
    <scope>NUCLEOTIDE SEQUENCE</scope>
</reference>
<proteinExistence type="predicted"/>
<feature type="non-terminal residue" evidence="2">
    <location>
        <position position="158"/>
    </location>
</feature>
<dbReference type="GO" id="GO:0019698">
    <property type="term" value="P:D-galacturonate catabolic process"/>
    <property type="evidence" value="ECO:0007669"/>
    <property type="project" value="TreeGrafter"/>
</dbReference>
<accession>A0A381TIN5</accession>
<dbReference type="GO" id="GO:0016829">
    <property type="term" value="F:lyase activity"/>
    <property type="evidence" value="ECO:0007669"/>
    <property type="project" value="InterPro"/>
</dbReference>
<name>A0A381TIN5_9ZZZZ</name>
<dbReference type="Pfam" id="PF04295">
    <property type="entry name" value="GD_AH_second"/>
    <property type="match status" value="1"/>
</dbReference>
<feature type="domain" description="D-galactarate/Altronate dehydratase second" evidence="1">
    <location>
        <begin position="8"/>
        <end position="117"/>
    </location>
</feature>
<organism evidence="2">
    <name type="scientific">marine metagenome</name>
    <dbReference type="NCBI Taxonomy" id="408172"/>
    <lineage>
        <taxon>unclassified sequences</taxon>
        <taxon>metagenomes</taxon>
        <taxon>ecological metagenomes</taxon>
    </lineage>
</organism>